<feature type="transmembrane region" description="Helical" evidence="13">
    <location>
        <begin position="23"/>
        <end position="44"/>
    </location>
</feature>
<keyword evidence="11" id="KW-0275">Fatty acid biosynthesis</keyword>
<dbReference type="Proteomes" id="UP001438707">
    <property type="component" value="Unassembled WGS sequence"/>
</dbReference>
<dbReference type="GO" id="GO:0034626">
    <property type="term" value="P:fatty acid elongation, polyunsaturated fatty acid"/>
    <property type="evidence" value="ECO:0007669"/>
    <property type="project" value="TreeGrafter"/>
</dbReference>
<feature type="transmembrane region" description="Helical" evidence="13">
    <location>
        <begin position="225"/>
        <end position="245"/>
    </location>
</feature>
<comment type="similarity">
    <text evidence="2">Belongs to the ELO family.</text>
</comment>
<evidence type="ECO:0000256" key="9">
    <source>
        <dbReference type="ARBA" id="ARBA00023098"/>
    </source>
</evidence>
<dbReference type="PANTHER" id="PTHR11157:SF134">
    <property type="entry name" value="ELONGATION OF FATTY ACIDS PROTEIN 1-RELATED"/>
    <property type="match status" value="1"/>
</dbReference>
<evidence type="ECO:0000256" key="8">
    <source>
        <dbReference type="ARBA" id="ARBA00022989"/>
    </source>
</evidence>
<evidence type="ECO:0000313" key="14">
    <source>
        <dbReference type="EMBL" id="KAK9841309.1"/>
    </source>
</evidence>
<dbReference type="Pfam" id="PF01151">
    <property type="entry name" value="ELO"/>
    <property type="match status" value="1"/>
</dbReference>
<accession>A0AAW1S5V4</accession>
<dbReference type="PROSITE" id="PS01188">
    <property type="entry name" value="ELO"/>
    <property type="match status" value="1"/>
</dbReference>
<keyword evidence="9" id="KW-0443">Lipid metabolism</keyword>
<evidence type="ECO:0000256" key="13">
    <source>
        <dbReference type="SAM" id="Phobius"/>
    </source>
</evidence>
<protein>
    <recommendedName>
        <fullName evidence="3">very-long-chain 3-oxoacyl-CoA synthase</fullName>
        <ecNumber evidence="3">2.3.1.199</ecNumber>
    </recommendedName>
</protein>
<comment type="caution">
    <text evidence="14">The sequence shown here is derived from an EMBL/GenBank/DDBJ whole genome shotgun (WGS) entry which is preliminary data.</text>
</comment>
<dbReference type="PANTHER" id="PTHR11157">
    <property type="entry name" value="FATTY ACID ACYL TRANSFERASE-RELATED"/>
    <property type="match status" value="1"/>
</dbReference>
<evidence type="ECO:0000313" key="15">
    <source>
        <dbReference type="Proteomes" id="UP001438707"/>
    </source>
</evidence>
<dbReference type="EC" id="2.3.1.199" evidence="3"/>
<gene>
    <name evidence="14" type="ORF">WJX74_003636</name>
</gene>
<dbReference type="PROSITE" id="PS51257">
    <property type="entry name" value="PROKAR_LIPOPROTEIN"/>
    <property type="match status" value="1"/>
</dbReference>
<dbReference type="GO" id="GO:0019367">
    <property type="term" value="P:fatty acid elongation, saturated fatty acid"/>
    <property type="evidence" value="ECO:0007669"/>
    <property type="project" value="TreeGrafter"/>
</dbReference>
<evidence type="ECO:0000256" key="4">
    <source>
        <dbReference type="ARBA" id="ARBA00022516"/>
    </source>
</evidence>
<evidence type="ECO:0000256" key="6">
    <source>
        <dbReference type="ARBA" id="ARBA00022692"/>
    </source>
</evidence>
<feature type="transmembrane region" description="Helical" evidence="13">
    <location>
        <begin position="56"/>
        <end position="77"/>
    </location>
</feature>
<proteinExistence type="inferred from homology"/>
<name>A0AAW1S5V4_9CHLO</name>
<organism evidence="14 15">
    <name type="scientific">Apatococcus lobatus</name>
    <dbReference type="NCBI Taxonomy" id="904363"/>
    <lineage>
        <taxon>Eukaryota</taxon>
        <taxon>Viridiplantae</taxon>
        <taxon>Chlorophyta</taxon>
        <taxon>core chlorophytes</taxon>
        <taxon>Trebouxiophyceae</taxon>
        <taxon>Chlorellales</taxon>
        <taxon>Chlorellaceae</taxon>
        <taxon>Apatococcus</taxon>
    </lineage>
</organism>
<comment type="catalytic activity">
    <reaction evidence="12">
        <text>a very-long-chain acyl-CoA + malonyl-CoA + H(+) = a very-long-chain 3-oxoacyl-CoA + CO2 + CoA</text>
        <dbReference type="Rhea" id="RHEA:32727"/>
        <dbReference type="ChEBI" id="CHEBI:15378"/>
        <dbReference type="ChEBI" id="CHEBI:16526"/>
        <dbReference type="ChEBI" id="CHEBI:57287"/>
        <dbReference type="ChEBI" id="CHEBI:57384"/>
        <dbReference type="ChEBI" id="CHEBI:90725"/>
        <dbReference type="ChEBI" id="CHEBI:90736"/>
        <dbReference type="EC" id="2.3.1.199"/>
    </reaction>
</comment>
<dbReference type="InterPro" id="IPR002076">
    <property type="entry name" value="ELO_fam"/>
</dbReference>
<sequence length="258" mass="29317">MIQSLRSLLNPQAFSWIPHKTPLSAPVTLACATVGYLVSVAFLSWSCRKPVPVPKLVAPAHNLFLCLLSLVMFAGTLKEVIQETATQGSREWLFCMPKETRVQGAVFYWSYIYYLSKYWEFVDTFLLVLKAKPLSFLHVFHHAVVPTMAFLWLEAAQSLQHLALLTNSGVHVLMYLYYFLCSIGIYPGWKQLITQCQIVQFVFSFSTLLPFAYYQVSKPQGCAGAGALLFNGIFNLLLLILFIQFSSRTYKSKQRKTT</sequence>
<keyword evidence="6 13" id="KW-0812">Transmembrane</keyword>
<dbReference type="GO" id="GO:0042761">
    <property type="term" value="P:very long-chain fatty acid biosynthetic process"/>
    <property type="evidence" value="ECO:0007669"/>
    <property type="project" value="TreeGrafter"/>
</dbReference>
<feature type="transmembrane region" description="Helical" evidence="13">
    <location>
        <begin position="159"/>
        <end position="180"/>
    </location>
</feature>
<dbReference type="GO" id="GO:0009922">
    <property type="term" value="F:fatty acid elongase activity"/>
    <property type="evidence" value="ECO:0007669"/>
    <property type="project" value="UniProtKB-EC"/>
</dbReference>
<evidence type="ECO:0000256" key="1">
    <source>
        <dbReference type="ARBA" id="ARBA00004141"/>
    </source>
</evidence>
<evidence type="ECO:0000256" key="2">
    <source>
        <dbReference type="ARBA" id="ARBA00007263"/>
    </source>
</evidence>
<comment type="subcellular location">
    <subcellularLocation>
        <location evidence="1">Membrane</location>
        <topology evidence="1">Multi-pass membrane protein</topology>
    </subcellularLocation>
</comment>
<dbReference type="InterPro" id="IPR030457">
    <property type="entry name" value="ELO_CS"/>
</dbReference>
<evidence type="ECO:0000256" key="10">
    <source>
        <dbReference type="ARBA" id="ARBA00023136"/>
    </source>
</evidence>
<reference evidence="14 15" key="1">
    <citation type="journal article" date="2024" name="Nat. Commun.">
        <title>Phylogenomics reveals the evolutionary origins of lichenization in chlorophyte algae.</title>
        <authorList>
            <person name="Puginier C."/>
            <person name="Libourel C."/>
            <person name="Otte J."/>
            <person name="Skaloud P."/>
            <person name="Haon M."/>
            <person name="Grisel S."/>
            <person name="Petersen M."/>
            <person name="Berrin J.G."/>
            <person name="Delaux P.M."/>
            <person name="Dal Grande F."/>
            <person name="Keller J."/>
        </authorList>
    </citation>
    <scope>NUCLEOTIDE SEQUENCE [LARGE SCALE GENOMIC DNA]</scope>
    <source>
        <strain evidence="14 15">SAG 2145</strain>
    </source>
</reference>
<dbReference type="GO" id="GO:0034625">
    <property type="term" value="P:fatty acid elongation, monounsaturated fatty acid"/>
    <property type="evidence" value="ECO:0007669"/>
    <property type="project" value="TreeGrafter"/>
</dbReference>
<keyword evidence="5" id="KW-0808">Transferase</keyword>
<dbReference type="AlphaFoldDB" id="A0AAW1S5V4"/>
<evidence type="ECO:0000256" key="3">
    <source>
        <dbReference type="ARBA" id="ARBA00012307"/>
    </source>
</evidence>
<dbReference type="GO" id="GO:0005789">
    <property type="term" value="C:endoplasmic reticulum membrane"/>
    <property type="evidence" value="ECO:0007669"/>
    <property type="project" value="TreeGrafter"/>
</dbReference>
<dbReference type="GO" id="GO:0030148">
    <property type="term" value="P:sphingolipid biosynthetic process"/>
    <property type="evidence" value="ECO:0007669"/>
    <property type="project" value="TreeGrafter"/>
</dbReference>
<keyword evidence="8 13" id="KW-1133">Transmembrane helix</keyword>
<keyword evidence="4" id="KW-0444">Lipid biosynthesis</keyword>
<evidence type="ECO:0000256" key="5">
    <source>
        <dbReference type="ARBA" id="ARBA00022679"/>
    </source>
</evidence>
<feature type="transmembrane region" description="Helical" evidence="13">
    <location>
        <begin position="192"/>
        <end position="213"/>
    </location>
</feature>
<feature type="transmembrane region" description="Helical" evidence="13">
    <location>
        <begin position="136"/>
        <end position="153"/>
    </location>
</feature>
<keyword evidence="15" id="KW-1185">Reference proteome</keyword>
<evidence type="ECO:0000256" key="12">
    <source>
        <dbReference type="ARBA" id="ARBA00047375"/>
    </source>
</evidence>
<keyword evidence="7" id="KW-0276">Fatty acid metabolism</keyword>
<keyword evidence="10 13" id="KW-0472">Membrane</keyword>
<evidence type="ECO:0000256" key="11">
    <source>
        <dbReference type="ARBA" id="ARBA00023160"/>
    </source>
</evidence>
<dbReference type="EMBL" id="JALJOS010000003">
    <property type="protein sequence ID" value="KAK9841309.1"/>
    <property type="molecule type" value="Genomic_DNA"/>
</dbReference>
<evidence type="ECO:0000256" key="7">
    <source>
        <dbReference type="ARBA" id="ARBA00022832"/>
    </source>
</evidence>